<accession>A0A2N7WKG3</accession>
<dbReference type="Proteomes" id="UP000235777">
    <property type="component" value="Unassembled WGS sequence"/>
</dbReference>
<dbReference type="AlphaFoldDB" id="A0A2N7WKG3"/>
<organism evidence="2 3">
    <name type="scientific">Trinickia symbiotica</name>
    <dbReference type="NCBI Taxonomy" id="863227"/>
    <lineage>
        <taxon>Bacteria</taxon>
        <taxon>Pseudomonadati</taxon>
        <taxon>Pseudomonadota</taxon>
        <taxon>Betaproteobacteria</taxon>
        <taxon>Burkholderiales</taxon>
        <taxon>Burkholderiaceae</taxon>
        <taxon>Trinickia</taxon>
    </lineage>
</organism>
<reference evidence="2 3" key="1">
    <citation type="submission" date="2018-01" db="EMBL/GenBank/DDBJ databases">
        <title>Whole genome analyses suggest that Burkholderia sensu lato contains two further novel genera in the rhizoxinica-symbiotica group Mycetohabitans gen. nov., and Trinickia gen. nov.: implications for the evolution of diazotrophy and nodulation in the Burkholderiaceae.</title>
        <authorList>
            <person name="Estrada-de los Santos P."/>
            <person name="Palmer M."/>
            <person name="Chavez-Ramirez B."/>
            <person name="Beukes C."/>
            <person name="Steenkamp E.T."/>
            <person name="Hirsch A.M."/>
            <person name="Manyaka P."/>
            <person name="Maluk M."/>
            <person name="Lafos M."/>
            <person name="Crook M."/>
            <person name="Gross E."/>
            <person name="Simon M.F."/>
            <person name="Bueno dos Reis Junior F."/>
            <person name="Poole P.S."/>
            <person name="Venter S.N."/>
            <person name="James E.K."/>
        </authorList>
    </citation>
    <scope>NUCLEOTIDE SEQUENCE [LARGE SCALE GENOMIC DNA]</scope>
    <source>
        <strain evidence="2 3">JPY 581</strain>
    </source>
</reference>
<proteinExistence type="predicted"/>
<name>A0A2N7WKG3_9BURK</name>
<evidence type="ECO:0000259" key="1">
    <source>
        <dbReference type="Pfam" id="PF06114"/>
    </source>
</evidence>
<dbReference type="EMBL" id="PNYC01000036">
    <property type="protein sequence ID" value="PMS29883.1"/>
    <property type="molecule type" value="Genomic_DNA"/>
</dbReference>
<dbReference type="OrthoDB" id="9794834at2"/>
<keyword evidence="3" id="KW-1185">Reference proteome</keyword>
<sequence length="307" mass="33752">MPLPDDSSLEPAALRAVEQRARAVLERSDAWGRFPTPVDDVLAAAKLRVAPTSMFDPGRLVAYLRDKANETARSLKSAISKVLGIYDAGEQVIHIDDSVGVTRQTFLKLHETGHHEMPTHRKLFSLFQDCEKTLAPEIADQFEREANNFARFALFQGDAYMKQAADMPCELKTTRSLAKVFGASLYASAREFVRTHHRACAVFVLDPLAAGQVGPITVRRIEASSSYAMLYGRPSISTIGPDHPLWPVLPWGRRVTRPMGIGMRDPAGALHECIAEAFDTTFNILILVVPVKALTTTSIILPSDVSA</sequence>
<feature type="domain" description="IrrE N-terminal-like" evidence="1">
    <location>
        <begin position="86"/>
        <end position="186"/>
    </location>
</feature>
<dbReference type="Pfam" id="PF06114">
    <property type="entry name" value="Peptidase_M78"/>
    <property type="match status" value="1"/>
</dbReference>
<protein>
    <submittedName>
        <fullName evidence="2">ImmA/IrrE family metallo-endopeptidase</fullName>
    </submittedName>
</protein>
<gene>
    <name evidence="2" type="ORF">C0Z20_30470</name>
</gene>
<evidence type="ECO:0000313" key="2">
    <source>
        <dbReference type="EMBL" id="PMS29883.1"/>
    </source>
</evidence>
<evidence type="ECO:0000313" key="3">
    <source>
        <dbReference type="Proteomes" id="UP000235777"/>
    </source>
</evidence>
<comment type="caution">
    <text evidence="2">The sequence shown here is derived from an EMBL/GenBank/DDBJ whole genome shotgun (WGS) entry which is preliminary data.</text>
</comment>
<dbReference type="InterPro" id="IPR010359">
    <property type="entry name" value="IrrE_HExxH"/>
</dbReference>
<dbReference type="Gene3D" id="1.10.10.2910">
    <property type="match status" value="1"/>
</dbReference>
<dbReference type="RefSeq" id="WP_018443225.1">
    <property type="nucleotide sequence ID" value="NZ_KB890199.1"/>
</dbReference>